<keyword evidence="1" id="KW-0732">Signal</keyword>
<evidence type="ECO:0000313" key="3">
    <source>
        <dbReference type="EMBL" id="WUV50400.1"/>
    </source>
</evidence>
<reference evidence="3" key="1">
    <citation type="submission" date="2022-10" db="EMBL/GenBank/DDBJ databases">
        <title>The complete genomes of actinobacterial strains from the NBC collection.</title>
        <authorList>
            <person name="Joergensen T.S."/>
            <person name="Alvarez Arevalo M."/>
            <person name="Sterndorff E.B."/>
            <person name="Faurdal D."/>
            <person name="Vuksanovic O."/>
            <person name="Mourched A.-S."/>
            <person name="Charusanti P."/>
            <person name="Shaw S."/>
            <person name="Blin K."/>
            <person name="Weber T."/>
        </authorList>
    </citation>
    <scope>NUCLEOTIDE SEQUENCE</scope>
    <source>
        <strain evidence="3">NBC_01482</strain>
    </source>
</reference>
<sequence>MNLRSTTAAATMVIGAMTVGFGVAHAEPAPAAAQPISYSVKLVDKTVVATLKGGTFELTKSDEELKDPDLYTVKDELGNAVLSVPLDVNVGDGDNQTPVDVKPVVKDDGKVLELTPDQSVKVEQKANTVNAIAKPIASPDEDQRAMNEFSTQFGIATAVGGFVGTAIGVVAGGVIGCILGLPLLGVGCIPAAIAGAGIGGILGTLAVGGPILTLAGIDLINTLQAAPGTTKFAEKSVPAQQPAPAQQPN</sequence>
<keyword evidence="4" id="KW-1185">Reference proteome</keyword>
<proteinExistence type="predicted"/>
<accession>A0ABZ1Z4B1</accession>
<dbReference type="RefSeq" id="WP_327095087.1">
    <property type="nucleotide sequence ID" value="NZ_CP109149.1"/>
</dbReference>
<organism evidence="3 4">
    <name type="scientific">Nocardia vinacea</name>
    <dbReference type="NCBI Taxonomy" id="96468"/>
    <lineage>
        <taxon>Bacteria</taxon>
        <taxon>Bacillati</taxon>
        <taxon>Actinomycetota</taxon>
        <taxon>Actinomycetes</taxon>
        <taxon>Mycobacteriales</taxon>
        <taxon>Nocardiaceae</taxon>
        <taxon>Nocardia</taxon>
    </lineage>
</organism>
<evidence type="ECO:0000259" key="2">
    <source>
        <dbReference type="Pfam" id="PF26059"/>
    </source>
</evidence>
<protein>
    <recommendedName>
        <fullName evidence="2">DUF8020 domain-containing protein</fullName>
    </recommendedName>
</protein>
<feature type="signal peptide" evidence="1">
    <location>
        <begin position="1"/>
        <end position="26"/>
    </location>
</feature>
<dbReference type="EMBL" id="CP109441">
    <property type="protein sequence ID" value="WUV50400.1"/>
    <property type="molecule type" value="Genomic_DNA"/>
</dbReference>
<feature type="chain" id="PRO_5047550383" description="DUF8020 domain-containing protein" evidence="1">
    <location>
        <begin position="27"/>
        <end position="249"/>
    </location>
</feature>
<gene>
    <name evidence="3" type="ORF">OG563_20685</name>
</gene>
<evidence type="ECO:0000256" key="1">
    <source>
        <dbReference type="SAM" id="SignalP"/>
    </source>
</evidence>
<name>A0ABZ1Z4B1_9NOCA</name>
<evidence type="ECO:0000313" key="4">
    <source>
        <dbReference type="Proteomes" id="UP001432062"/>
    </source>
</evidence>
<feature type="domain" description="DUF8020" evidence="2">
    <location>
        <begin position="35"/>
        <end position="117"/>
    </location>
</feature>
<dbReference type="Proteomes" id="UP001432062">
    <property type="component" value="Chromosome"/>
</dbReference>
<dbReference type="Pfam" id="PF26059">
    <property type="entry name" value="DUF8020"/>
    <property type="match status" value="1"/>
</dbReference>
<dbReference type="InterPro" id="IPR058333">
    <property type="entry name" value="DUF8020"/>
</dbReference>